<dbReference type="InterPro" id="IPR025392">
    <property type="entry name" value="DUF4124"/>
</dbReference>
<name>A0A2G8TDW3_9BURK</name>
<gene>
    <name evidence="3" type="ORF">CR105_14230</name>
</gene>
<dbReference type="Pfam" id="PF13511">
    <property type="entry name" value="DUF4124"/>
    <property type="match status" value="1"/>
</dbReference>
<organism evidence="3 4">
    <name type="scientific">Massilia eurypsychrophila</name>
    <dbReference type="NCBI Taxonomy" id="1485217"/>
    <lineage>
        <taxon>Bacteria</taxon>
        <taxon>Pseudomonadati</taxon>
        <taxon>Pseudomonadota</taxon>
        <taxon>Betaproteobacteria</taxon>
        <taxon>Burkholderiales</taxon>
        <taxon>Oxalobacteraceae</taxon>
        <taxon>Telluria group</taxon>
        <taxon>Massilia</taxon>
    </lineage>
</organism>
<sequence length="141" mass="15046">MNRKTFRSSLLLTALFAASAAFANSADIVKCVDQDGRVTLTDNQCSAGVQTVVVAAVAETPAEPAADVPAIEPVTAVPTPARRVTRMAFTPTPIEHDSWSAPRAKSRMLARDVETLKAARLSMQVLDQASASIRQQRVALN</sequence>
<dbReference type="Proteomes" id="UP000230390">
    <property type="component" value="Unassembled WGS sequence"/>
</dbReference>
<evidence type="ECO:0000259" key="2">
    <source>
        <dbReference type="Pfam" id="PF13511"/>
    </source>
</evidence>
<dbReference type="EMBL" id="PDOC01000008">
    <property type="protein sequence ID" value="PIL44232.1"/>
    <property type="molecule type" value="Genomic_DNA"/>
</dbReference>
<feature type="domain" description="DUF4124" evidence="2">
    <location>
        <begin position="16"/>
        <end position="67"/>
    </location>
</feature>
<dbReference type="AlphaFoldDB" id="A0A2G8TDW3"/>
<evidence type="ECO:0000313" key="3">
    <source>
        <dbReference type="EMBL" id="PIL44232.1"/>
    </source>
</evidence>
<feature type="signal peptide" evidence="1">
    <location>
        <begin position="1"/>
        <end position="23"/>
    </location>
</feature>
<keyword evidence="4" id="KW-1185">Reference proteome</keyword>
<evidence type="ECO:0000313" key="4">
    <source>
        <dbReference type="Proteomes" id="UP000230390"/>
    </source>
</evidence>
<dbReference type="OrthoDB" id="8781169at2"/>
<proteinExistence type="predicted"/>
<reference evidence="3 4" key="1">
    <citation type="submission" date="2017-10" db="EMBL/GenBank/DDBJ databases">
        <title>Massilia psychrophilum sp. nov., a novel purple-pigmented bacterium isolated from Tianshan glacier, Xinjiang Municipality, China.</title>
        <authorList>
            <person name="Wang H."/>
        </authorList>
    </citation>
    <scope>NUCLEOTIDE SEQUENCE [LARGE SCALE GENOMIC DNA]</scope>
    <source>
        <strain evidence="3 4">JCM 30074</strain>
    </source>
</reference>
<dbReference type="RefSeq" id="WP_099789129.1">
    <property type="nucleotide sequence ID" value="NZ_JBHLYV010000098.1"/>
</dbReference>
<keyword evidence="1" id="KW-0732">Signal</keyword>
<comment type="caution">
    <text evidence="3">The sequence shown here is derived from an EMBL/GenBank/DDBJ whole genome shotgun (WGS) entry which is preliminary data.</text>
</comment>
<protein>
    <recommendedName>
        <fullName evidence="2">DUF4124 domain-containing protein</fullName>
    </recommendedName>
</protein>
<evidence type="ECO:0000256" key="1">
    <source>
        <dbReference type="SAM" id="SignalP"/>
    </source>
</evidence>
<feature type="chain" id="PRO_5013768967" description="DUF4124 domain-containing protein" evidence="1">
    <location>
        <begin position="24"/>
        <end position="141"/>
    </location>
</feature>
<accession>A0A2G8TDW3</accession>